<evidence type="ECO:0000256" key="1">
    <source>
        <dbReference type="SAM" id="MobiDB-lite"/>
    </source>
</evidence>
<comment type="caution">
    <text evidence="2">The sequence shown here is derived from an EMBL/GenBank/DDBJ whole genome shotgun (WGS) entry which is preliminary data.</text>
</comment>
<organism evidence="2 3">
    <name type="scientific">Eumeta variegata</name>
    <name type="common">Bagworm moth</name>
    <name type="synonym">Eumeta japonica</name>
    <dbReference type="NCBI Taxonomy" id="151549"/>
    <lineage>
        <taxon>Eukaryota</taxon>
        <taxon>Metazoa</taxon>
        <taxon>Ecdysozoa</taxon>
        <taxon>Arthropoda</taxon>
        <taxon>Hexapoda</taxon>
        <taxon>Insecta</taxon>
        <taxon>Pterygota</taxon>
        <taxon>Neoptera</taxon>
        <taxon>Endopterygota</taxon>
        <taxon>Lepidoptera</taxon>
        <taxon>Glossata</taxon>
        <taxon>Ditrysia</taxon>
        <taxon>Tineoidea</taxon>
        <taxon>Psychidae</taxon>
        <taxon>Oiketicinae</taxon>
        <taxon>Eumeta</taxon>
    </lineage>
</organism>
<dbReference type="AlphaFoldDB" id="A0A4C1X2D5"/>
<evidence type="ECO:0000313" key="3">
    <source>
        <dbReference type="Proteomes" id="UP000299102"/>
    </source>
</evidence>
<reference evidence="2 3" key="1">
    <citation type="journal article" date="2019" name="Commun. Biol.">
        <title>The bagworm genome reveals a unique fibroin gene that provides high tensile strength.</title>
        <authorList>
            <person name="Kono N."/>
            <person name="Nakamura H."/>
            <person name="Ohtoshi R."/>
            <person name="Tomita M."/>
            <person name="Numata K."/>
            <person name="Arakawa K."/>
        </authorList>
    </citation>
    <scope>NUCLEOTIDE SEQUENCE [LARGE SCALE GENOMIC DNA]</scope>
</reference>
<feature type="region of interest" description="Disordered" evidence="1">
    <location>
        <begin position="27"/>
        <end position="81"/>
    </location>
</feature>
<proteinExistence type="predicted"/>
<name>A0A4C1X2D5_EUMVA</name>
<dbReference type="EMBL" id="BGZK01000721">
    <property type="protein sequence ID" value="GBP57878.1"/>
    <property type="molecule type" value="Genomic_DNA"/>
</dbReference>
<protein>
    <submittedName>
        <fullName evidence="2">Uncharacterized protein</fullName>
    </submittedName>
</protein>
<accession>A0A4C1X2D5</accession>
<dbReference type="Proteomes" id="UP000299102">
    <property type="component" value="Unassembled WGS sequence"/>
</dbReference>
<gene>
    <name evidence="2" type="ORF">EVAR_41548_1</name>
</gene>
<feature type="compositionally biased region" description="Basic and acidic residues" evidence="1">
    <location>
        <begin position="71"/>
        <end position="81"/>
    </location>
</feature>
<evidence type="ECO:0000313" key="2">
    <source>
        <dbReference type="EMBL" id="GBP57878.1"/>
    </source>
</evidence>
<sequence length="81" mass="9182">MLSSNQEVLGSILPTDELARKECRLKLRPCNRKKPPEDEPEPEQEPESTPAPPPRDGGCRLKLPCPRKQKSCHEPENQPDE</sequence>
<keyword evidence="3" id="KW-1185">Reference proteome</keyword>